<keyword evidence="2" id="KW-1003">Cell membrane</keyword>
<dbReference type="Pfam" id="PF00001">
    <property type="entry name" value="7tm_1"/>
    <property type="match status" value="1"/>
</dbReference>
<dbReference type="PRINTS" id="PR01570">
    <property type="entry name" value="NPFFRECEPTOR"/>
</dbReference>
<dbReference type="GO" id="GO:0005886">
    <property type="term" value="C:plasma membrane"/>
    <property type="evidence" value="ECO:0007669"/>
    <property type="project" value="UniProtKB-SubCell"/>
</dbReference>
<evidence type="ECO:0000256" key="15">
    <source>
        <dbReference type="SAM" id="Phobius"/>
    </source>
</evidence>
<feature type="transmembrane region" description="Helical" evidence="15">
    <location>
        <begin position="52"/>
        <end position="80"/>
    </location>
</feature>
<feature type="transmembrane region" description="Helical" evidence="15">
    <location>
        <begin position="226"/>
        <end position="248"/>
    </location>
</feature>
<dbReference type="PRINTS" id="PR00237">
    <property type="entry name" value="GPCRRHODOPSN"/>
</dbReference>
<dbReference type="PROSITE" id="PS50262">
    <property type="entry name" value="G_PROTEIN_RECEP_F1_2"/>
    <property type="match status" value="1"/>
</dbReference>
<evidence type="ECO:0000259" key="16">
    <source>
        <dbReference type="PROSITE" id="PS50262"/>
    </source>
</evidence>
<dbReference type="SUPFAM" id="SSF81321">
    <property type="entry name" value="Family A G protein-coupled receptor-like"/>
    <property type="match status" value="1"/>
</dbReference>
<comment type="function">
    <text evidence="11">Receptor for NPAF (A-18-F-amide) and NPFF (F-8-F-amide) neuropeptides, also known as morphine-modulating peptides. Can also be activated by a variety of naturally occurring or synthetic FMRF-amide like ligands. This receptor mediates its action by association with G proteins that activate a phosphatidylinositol-calcium second messenger system.</text>
</comment>
<comment type="similarity">
    <text evidence="14">Belongs to the G-protein coupled receptor 1 family.</text>
</comment>
<evidence type="ECO:0000256" key="14">
    <source>
        <dbReference type="RuleBase" id="RU000688"/>
    </source>
</evidence>
<feature type="transmembrane region" description="Helical" evidence="15">
    <location>
        <begin position="171"/>
        <end position="193"/>
    </location>
</feature>
<comment type="caution">
    <text evidence="17">The sequence shown here is derived from an EMBL/GenBank/DDBJ whole genome shotgun (WGS) entry which is preliminary data.</text>
</comment>
<evidence type="ECO:0000256" key="4">
    <source>
        <dbReference type="ARBA" id="ARBA00022989"/>
    </source>
</evidence>
<dbReference type="GO" id="GO:0008188">
    <property type="term" value="F:neuropeptide receptor activity"/>
    <property type="evidence" value="ECO:0007669"/>
    <property type="project" value="InterPro"/>
</dbReference>
<evidence type="ECO:0000256" key="13">
    <source>
        <dbReference type="ARBA" id="ARBA00083913"/>
    </source>
</evidence>
<keyword evidence="3 14" id="KW-0812">Transmembrane</keyword>
<proteinExistence type="inferred from homology"/>
<keyword evidence="8 14" id="KW-0675">Receptor</keyword>
<evidence type="ECO:0000313" key="18">
    <source>
        <dbReference type="Proteomes" id="UP001364617"/>
    </source>
</evidence>
<accession>A0AAN9HHK1</accession>
<feature type="transmembrane region" description="Helical" evidence="15">
    <location>
        <begin position="132"/>
        <end position="150"/>
    </location>
</feature>
<evidence type="ECO:0000256" key="12">
    <source>
        <dbReference type="ARBA" id="ARBA00074416"/>
    </source>
</evidence>
<evidence type="ECO:0000256" key="3">
    <source>
        <dbReference type="ARBA" id="ARBA00022692"/>
    </source>
</evidence>
<feature type="transmembrane region" description="Helical" evidence="15">
    <location>
        <begin position="334"/>
        <end position="358"/>
    </location>
</feature>
<dbReference type="GO" id="GO:0042277">
    <property type="term" value="F:peptide binding"/>
    <property type="evidence" value="ECO:0007669"/>
    <property type="project" value="TreeGrafter"/>
</dbReference>
<reference evidence="17 18" key="1">
    <citation type="submission" date="2024-02" db="EMBL/GenBank/DDBJ databases">
        <title>Chromosome-level genome assembly of the Eurasian Minnow (Phoxinus phoxinus).</title>
        <authorList>
            <person name="Oriowo T.O."/>
            <person name="Martin S."/>
            <person name="Stange M."/>
            <person name="Chrysostomakis Y."/>
            <person name="Brown T."/>
            <person name="Winkler S."/>
            <person name="Kukowka S."/>
            <person name="Myers E.W."/>
            <person name="Bohne A."/>
        </authorList>
    </citation>
    <scope>NUCLEOTIDE SEQUENCE [LARGE SCALE GENOMIC DNA]</scope>
    <source>
        <strain evidence="17">ZFMK-TIS-60720</strain>
        <tissue evidence="17">Whole Organism</tissue>
    </source>
</reference>
<sequence>MVMTLLDPNSTTSSLFFSPVEDGHNVSVNCTSSRQYHYPNITYVDFYLHEPLVSAIFIVSYLLIFIVCMVGNGVVCFIVLRSKNMRTVTNLFILNLAISDLLVGIFCMPTTLVDNIITGWPFGSLVCKLSGMVQGISVSASVFTLVAIAVDRFRCIVYPFKQKLTISTSTLIIIIIWVLAISIMCPSGVMLQVTKEHRVSILLSDGNTTQPYWCRENWPNQEMRKIYTTVLFANIYLAPLTLIVIMYARIGITLFKTSMPAAVSQVGTSGAGSGSGKHSRYESRQLVSRKKKRVIKMLLVVALLFTLSWLPLWALMMLSDYASLSEHQHRVINIYFYPLAHWLAFCNSSVNPIVYGFFNENFRKGFKAAFKLQLCSALSGKRRSYSHRLQGNAVLPASLPMIKESALEAGGPRPGQGLIQGLVSVGNGDRSQSSGKENIKEQDLIMEDLEKVMYDV</sequence>
<dbReference type="InterPro" id="IPR000276">
    <property type="entry name" value="GPCR_Rhodpsn"/>
</dbReference>
<feature type="domain" description="G-protein coupled receptors family 1 profile" evidence="16">
    <location>
        <begin position="71"/>
        <end position="355"/>
    </location>
</feature>
<evidence type="ECO:0000256" key="8">
    <source>
        <dbReference type="ARBA" id="ARBA00023170"/>
    </source>
</evidence>
<dbReference type="FunFam" id="1.20.1070.10:FF:000137">
    <property type="entry name" value="neuropeptide FF receptor 2"/>
    <property type="match status" value="1"/>
</dbReference>
<evidence type="ECO:0000256" key="6">
    <source>
        <dbReference type="ARBA" id="ARBA00023136"/>
    </source>
</evidence>
<dbReference type="PANTHER" id="PTHR24241:SF132">
    <property type="entry name" value="NEUROPEPTIDE FF RECEPTOR 2"/>
    <property type="match status" value="1"/>
</dbReference>
<dbReference type="EMBL" id="JAYKXH010000003">
    <property type="protein sequence ID" value="KAK7173228.1"/>
    <property type="molecule type" value="Genomic_DNA"/>
</dbReference>
<name>A0AAN9HHK1_9TELE</name>
<evidence type="ECO:0000313" key="17">
    <source>
        <dbReference type="EMBL" id="KAK7173228.1"/>
    </source>
</evidence>
<dbReference type="Gene3D" id="1.20.1070.10">
    <property type="entry name" value="Rhodopsin 7-helix transmembrane proteins"/>
    <property type="match status" value="1"/>
</dbReference>
<keyword evidence="10 14" id="KW-0807">Transducer</keyword>
<keyword evidence="18" id="KW-1185">Reference proteome</keyword>
<keyword evidence="5 14" id="KW-0297">G-protein coupled receptor</keyword>
<evidence type="ECO:0000256" key="1">
    <source>
        <dbReference type="ARBA" id="ARBA00004651"/>
    </source>
</evidence>
<feature type="transmembrane region" description="Helical" evidence="15">
    <location>
        <begin position="294"/>
        <end position="314"/>
    </location>
</feature>
<evidence type="ECO:0000256" key="5">
    <source>
        <dbReference type="ARBA" id="ARBA00023040"/>
    </source>
</evidence>
<dbReference type="Proteomes" id="UP001364617">
    <property type="component" value="Unassembled WGS sequence"/>
</dbReference>
<dbReference type="AlphaFoldDB" id="A0AAN9HHK1"/>
<evidence type="ECO:0000256" key="9">
    <source>
        <dbReference type="ARBA" id="ARBA00023180"/>
    </source>
</evidence>
<dbReference type="SMART" id="SM01381">
    <property type="entry name" value="7TM_GPCR_Srsx"/>
    <property type="match status" value="1"/>
</dbReference>
<comment type="subcellular location">
    <subcellularLocation>
        <location evidence="1">Cell membrane</location>
        <topology evidence="1">Multi-pass membrane protein</topology>
    </subcellularLocation>
</comment>
<organism evidence="17 18">
    <name type="scientific">Phoxinus phoxinus</name>
    <name type="common">Eurasian minnow</name>
    <dbReference type="NCBI Taxonomy" id="58324"/>
    <lineage>
        <taxon>Eukaryota</taxon>
        <taxon>Metazoa</taxon>
        <taxon>Chordata</taxon>
        <taxon>Craniata</taxon>
        <taxon>Vertebrata</taxon>
        <taxon>Euteleostomi</taxon>
        <taxon>Actinopterygii</taxon>
        <taxon>Neopterygii</taxon>
        <taxon>Teleostei</taxon>
        <taxon>Ostariophysi</taxon>
        <taxon>Cypriniformes</taxon>
        <taxon>Leuciscidae</taxon>
        <taxon>Phoxininae</taxon>
        <taxon>Phoxinus</taxon>
    </lineage>
</organism>
<evidence type="ECO:0000256" key="2">
    <source>
        <dbReference type="ARBA" id="ARBA00022475"/>
    </source>
</evidence>
<feature type="transmembrane region" description="Helical" evidence="15">
    <location>
        <begin position="92"/>
        <end position="112"/>
    </location>
</feature>
<gene>
    <name evidence="17" type="ORF">R3I93_003136</name>
</gene>
<evidence type="ECO:0000256" key="7">
    <source>
        <dbReference type="ARBA" id="ARBA00023157"/>
    </source>
</evidence>
<keyword evidence="7" id="KW-1015">Disulfide bond</keyword>
<dbReference type="PROSITE" id="PS00237">
    <property type="entry name" value="G_PROTEIN_RECEP_F1_1"/>
    <property type="match status" value="1"/>
</dbReference>
<keyword evidence="6 15" id="KW-0472">Membrane</keyword>
<protein>
    <recommendedName>
        <fullName evidence="12">Neuropeptide FF receptor 2</fullName>
    </recommendedName>
    <alternativeName>
        <fullName evidence="13">G-protein coupled receptor 74</fullName>
    </alternativeName>
</protein>
<dbReference type="InterPro" id="IPR005395">
    <property type="entry name" value="NPFF_rcpt"/>
</dbReference>
<keyword evidence="4 15" id="KW-1133">Transmembrane helix</keyword>
<dbReference type="InterPro" id="IPR017452">
    <property type="entry name" value="GPCR_Rhodpsn_7TM"/>
</dbReference>
<evidence type="ECO:0000256" key="11">
    <source>
        <dbReference type="ARBA" id="ARBA00025478"/>
    </source>
</evidence>
<dbReference type="GO" id="GO:0032870">
    <property type="term" value="P:cellular response to hormone stimulus"/>
    <property type="evidence" value="ECO:0007669"/>
    <property type="project" value="TreeGrafter"/>
</dbReference>
<keyword evidence="9" id="KW-0325">Glycoprotein</keyword>
<dbReference type="PANTHER" id="PTHR24241">
    <property type="entry name" value="NEUROPEPTIDE RECEPTOR-RELATED G-PROTEIN COUPLED RECEPTOR"/>
    <property type="match status" value="1"/>
</dbReference>
<evidence type="ECO:0000256" key="10">
    <source>
        <dbReference type="ARBA" id="ARBA00023224"/>
    </source>
</evidence>